<sequence>HQGPPKPPRKPGAPYSTAAWVCFGLGFVTCGVAWIPAIVFALMATSANKVTDPEESRLARNPGAHIGGVIAAVLAAVVGIGVVADSSQPVHQITMEVTGKGPVEVETVIDGDDDSSSEDLPYSETQSVKGSFGGLSLEARVPNDAKNPDQRLTCVIKVDGVPRDTTSGEGGCSADYEGDDD</sequence>
<keyword evidence="2" id="KW-1133">Transmembrane helix</keyword>
<proteinExistence type="predicted"/>
<dbReference type="EMBL" id="POUA01000251">
    <property type="protein sequence ID" value="PZG36786.1"/>
    <property type="molecule type" value="Genomic_DNA"/>
</dbReference>
<feature type="region of interest" description="Disordered" evidence="1">
    <location>
        <begin position="160"/>
        <end position="181"/>
    </location>
</feature>
<gene>
    <name evidence="3" type="ORF">C1I98_26370</name>
</gene>
<evidence type="ECO:0000313" key="3">
    <source>
        <dbReference type="EMBL" id="PZG36786.1"/>
    </source>
</evidence>
<feature type="transmembrane region" description="Helical" evidence="2">
    <location>
        <begin position="18"/>
        <end position="43"/>
    </location>
</feature>
<evidence type="ECO:0008006" key="5">
    <source>
        <dbReference type="Google" id="ProtNLM"/>
    </source>
</evidence>
<accession>A0A2W2FHN0</accession>
<reference evidence="3 4" key="1">
    <citation type="submission" date="2018-01" db="EMBL/GenBank/DDBJ databases">
        <title>Draft genome sequence of Sphaerisporangium sp. 7K107.</title>
        <authorList>
            <person name="Sahin N."/>
            <person name="Saygin H."/>
            <person name="Ay H."/>
        </authorList>
    </citation>
    <scope>NUCLEOTIDE SEQUENCE [LARGE SCALE GENOMIC DNA]</scope>
    <source>
        <strain evidence="3 4">7K107</strain>
    </source>
</reference>
<dbReference type="InterPro" id="IPR038468">
    <property type="entry name" value="MmpS_C"/>
</dbReference>
<feature type="non-terminal residue" evidence="3">
    <location>
        <position position="1"/>
    </location>
</feature>
<organism evidence="3 4">
    <name type="scientific">Spongiactinospora gelatinilytica</name>
    <dbReference type="NCBI Taxonomy" id="2666298"/>
    <lineage>
        <taxon>Bacteria</taxon>
        <taxon>Bacillati</taxon>
        <taxon>Actinomycetota</taxon>
        <taxon>Actinomycetes</taxon>
        <taxon>Streptosporangiales</taxon>
        <taxon>Streptosporangiaceae</taxon>
        <taxon>Spongiactinospora</taxon>
    </lineage>
</organism>
<evidence type="ECO:0000256" key="1">
    <source>
        <dbReference type="SAM" id="MobiDB-lite"/>
    </source>
</evidence>
<name>A0A2W2FHN0_9ACTN</name>
<dbReference type="AlphaFoldDB" id="A0A2W2FHN0"/>
<feature type="transmembrane region" description="Helical" evidence="2">
    <location>
        <begin position="64"/>
        <end position="84"/>
    </location>
</feature>
<dbReference type="Proteomes" id="UP000248544">
    <property type="component" value="Unassembled WGS sequence"/>
</dbReference>
<dbReference type="Gene3D" id="2.60.40.2880">
    <property type="entry name" value="MmpS1-5, C-terminal soluble domain"/>
    <property type="match status" value="1"/>
</dbReference>
<keyword evidence="4" id="KW-1185">Reference proteome</keyword>
<keyword evidence="2" id="KW-0472">Membrane</keyword>
<evidence type="ECO:0000256" key="2">
    <source>
        <dbReference type="SAM" id="Phobius"/>
    </source>
</evidence>
<comment type="caution">
    <text evidence="3">The sequence shown here is derived from an EMBL/GenBank/DDBJ whole genome shotgun (WGS) entry which is preliminary data.</text>
</comment>
<evidence type="ECO:0000313" key="4">
    <source>
        <dbReference type="Proteomes" id="UP000248544"/>
    </source>
</evidence>
<dbReference type="RefSeq" id="WP_158558190.1">
    <property type="nucleotide sequence ID" value="NZ_POUA01000251.1"/>
</dbReference>
<protein>
    <recommendedName>
        <fullName evidence="5">DUF4190 domain-containing protein</fullName>
    </recommendedName>
</protein>
<keyword evidence="2" id="KW-0812">Transmembrane</keyword>